<organism evidence="1 2">
    <name type="scientific">Lederbergia citri</name>
    <dbReference type="NCBI Taxonomy" id="2833580"/>
    <lineage>
        <taxon>Bacteria</taxon>
        <taxon>Bacillati</taxon>
        <taxon>Bacillota</taxon>
        <taxon>Bacilli</taxon>
        <taxon>Bacillales</taxon>
        <taxon>Bacillaceae</taxon>
        <taxon>Lederbergia</taxon>
    </lineage>
</organism>
<comment type="caution">
    <text evidence="1">The sequence shown here is derived from an EMBL/GenBank/DDBJ whole genome shotgun (WGS) entry which is preliminary data.</text>
</comment>
<dbReference type="InterPro" id="IPR038695">
    <property type="entry name" value="Saro_0823-like_sf"/>
</dbReference>
<reference evidence="1 2" key="1">
    <citation type="submission" date="2021-05" db="EMBL/GenBank/DDBJ databases">
        <title>Novel Bacillus species.</title>
        <authorList>
            <person name="Liu G."/>
        </authorList>
    </citation>
    <scope>NUCLEOTIDE SEQUENCE [LARGE SCALE GENOMIC DNA]</scope>
    <source>
        <strain evidence="2">FJAT-49780</strain>
    </source>
</reference>
<name>A0A942TKE1_9BACI</name>
<dbReference type="InterPro" id="IPR003795">
    <property type="entry name" value="DUF192"/>
</dbReference>
<evidence type="ECO:0000313" key="2">
    <source>
        <dbReference type="Proteomes" id="UP000681414"/>
    </source>
</evidence>
<dbReference type="Pfam" id="PF02643">
    <property type="entry name" value="DUF192"/>
    <property type="match status" value="1"/>
</dbReference>
<dbReference type="AlphaFoldDB" id="A0A942TKE1"/>
<dbReference type="Gene3D" id="2.60.120.1140">
    <property type="entry name" value="Protein of unknown function DUF192"/>
    <property type="match status" value="1"/>
</dbReference>
<dbReference type="Proteomes" id="UP000681414">
    <property type="component" value="Unassembled WGS sequence"/>
</dbReference>
<sequence length="111" mass="12628">MTLVNVTLNQVISKNITQANSFFSRLKGLMFSKKEKKSIWIKPCRSIHTFFMNYSIDVLYLDKENRIAAIDQDLKPGKLGTYYPGVESVVELPSGTVEKTRVSVGHEVKIF</sequence>
<accession>A0A942TKE1</accession>
<gene>
    <name evidence="1" type="ORF">KHA97_22970</name>
</gene>
<protein>
    <submittedName>
        <fullName evidence="1">DUF192 domain-containing protein</fullName>
    </submittedName>
</protein>
<keyword evidence="2" id="KW-1185">Reference proteome</keyword>
<proteinExistence type="predicted"/>
<dbReference type="RefSeq" id="WP_213127135.1">
    <property type="nucleotide sequence ID" value="NZ_JAGYPG010000006.1"/>
</dbReference>
<dbReference type="EMBL" id="JAGYPG010000006">
    <property type="protein sequence ID" value="MBS4197904.1"/>
    <property type="molecule type" value="Genomic_DNA"/>
</dbReference>
<evidence type="ECO:0000313" key="1">
    <source>
        <dbReference type="EMBL" id="MBS4197904.1"/>
    </source>
</evidence>